<evidence type="ECO:0000256" key="1">
    <source>
        <dbReference type="SAM" id="MobiDB-lite"/>
    </source>
</evidence>
<evidence type="ECO:0000313" key="2">
    <source>
        <dbReference type="EMBL" id="TFK87705.1"/>
    </source>
</evidence>
<name>A0A5C3PD92_9APHY</name>
<reference evidence="2 3" key="1">
    <citation type="journal article" date="2019" name="Nat. Ecol. Evol.">
        <title>Megaphylogeny resolves global patterns of mushroom evolution.</title>
        <authorList>
            <person name="Varga T."/>
            <person name="Krizsan K."/>
            <person name="Foldi C."/>
            <person name="Dima B."/>
            <person name="Sanchez-Garcia M."/>
            <person name="Sanchez-Ramirez S."/>
            <person name="Szollosi G.J."/>
            <person name="Szarkandi J.G."/>
            <person name="Papp V."/>
            <person name="Albert L."/>
            <person name="Andreopoulos W."/>
            <person name="Angelini C."/>
            <person name="Antonin V."/>
            <person name="Barry K.W."/>
            <person name="Bougher N.L."/>
            <person name="Buchanan P."/>
            <person name="Buyck B."/>
            <person name="Bense V."/>
            <person name="Catcheside P."/>
            <person name="Chovatia M."/>
            <person name="Cooper J."/>
            <person name="Damon W."/>
            <person name="Desjardin D."/>
            <person name="Finy P."/>
            <person name="Geml J."/>
            <person name="Haridas S."/>
            <person name="Hughes K."/>
            <person name="Justo A."/>
            <person name="Karasinski D."/>
            <person name="Kautmanova I."/>
            <person name="Kiss B."/>
            <person name="Kocsube S."/>
            <person name="Kotiranta H."/>
            <person name="LaButti K.M."/>
            <person name="Lechner B.E."/>
            <person name="Liimatainen K."/>
            <person name="Lipzen A."/>
            <person name="Lukacs Z."/>
            <person name="Mihaltcheva S."/>
            <person name="Morgado L.N."/>
            <person name="Niskanen T."/>
            <person name="Noordeloos M.E."/>
            <person name="Ohm R.A."/>
            <person name="Ortiz-Santana B."/>
            <person name="Ovrebo C."/>
            <person name="Racz N."/>
            <person name="Riley R."/>
            <person name="Savchenko A."/>
            <person name="Shiryaev A."/>
            <person name="Soop K."/>
            <person name="Spirin V."/>
            <person name="Szebenyi C."/>
            <person name="Tomsovsky M."/>
            <person name="Tulloss R.E."/>
            <person name="Uehling J."/>
            <person name="Grigoriev I.V."/>
            <person name="Vagvolgyi C."/>
            <person name="Papp T."/>
            <person name="Martin F.M."/>
            <person name="Miettinen O."/>
            <person name="Hibbett D.S."/>
            <person name="Nagy L.G."/>
        </authorList>
    </citation>
    <scope>NUCLEOTIDE SEQUENCE [LARGE SCALE GENOMIC DNA]</scope>
    <source>
        <strain evidence="2 3">HHB13444</strain>
    </source>
</reference>
<proteinExistence type="predicted"/>
<organism evidence="2 3">
    <name type="scientific">Polyporus arcularius HHB13444</name>
    <dbReference type="NCBI Taxonomy" id="1314778"/>
    <lineage>
        <taxon>Eukaryota</taxon>
        <taxon>Fungi</taxon>
        <taxon>Dikarya</taxon>
        <taxon>Basidiomycota</taxon>
        <taxon>Agaricomycotina</taxon>
        <taxon>Agaricomycetes</taxon>
        <taxon>Polyporales</taxon>
        <taxon>Polyporaceae</taxon>
        <taxon>Polyporus</taxon>
    </lineage>
</organism>
<keyword evidence="3" id="KW-1185">Reference proteome</keyword>
<dbReference type="Proteomes" id="UP000308197">
    <property type="component" value="Unassembled WGS sequence"/>
</dbReference>
<evidence type="ECO:0000313" key="3">
    <source>
        <dbReference type="Proteomes" id="UP000308197"/>
    </source>
</evidence>
<feature type="region of interest" description="Disordered" evidence="1">
    <location>
        <begin position="1"/>
        <end position="32"/>
    </location>
</feature>
<protein>
    <submittedName>
        <fullName evidence="2">Uncharacterized protein</fullName>
    </submittedName>
</protein>
<accession>A0A5C3PD92</accession>
<feature type="compositionally biased region" description="Basic residues" evidence="1">
    <location>
        <begin position="1"/>
        <end position="14"/>
    </location>
</feature>
<dbReference type="AlphaFoldDB" id="A0A5C3PD92"/>
<sequence>MRRGHPLLRPRNYLRPRAPPSGFATVSTPMHSRRNQAQHKQDGLGLWHRGGVKGLCINTVLAGGAVSLFADFATLFSQPFLQVTTLQIDVASLLSTNHVKCSLRALLVAFANLVRLQVRVCDGRRDIIPLLKERAEPSGACTCPRLEALRINWLCAEDQAFKPRKDAWGLAAPDGEWYRFDPAVFAMFCDIVERMLEHRRSSGAPLKRLAIGVAPGLNAHYIDVVGIDEGS</sequence>
<gene>
    <name evidence="2" type="ORF">K466DRAFT_101723</name>
</gene>
<dbReference type="EMBL" id="ML211142">
    <property type="protein sequence ID" value="TFK87705.1"/>
    <property type="molecule type" value="Genomic_DNA"/>
</dbReference>
<dbReference type="InParanoid" id="A0A5C3PD92"/>